<feature type="transmembrane region" description="Helical" evidence="8">
    <location>
        <begin position="442"/>
        <end position="461"/>
    </location>
</feature>
<accession>A0ABW9FCB4</accession>
<dbReference type="EMBL" id="JBDLNV010000002">
    <property type="protein sequence ID" value="MFM1723181.1"/>
    <property type="molecule type" value="Genomic_DNA"/>
</dbReference>
<feature type="compositionally biased region" description="Pro residues" evidence="7">
    <location>
        <begin position="486"/>
        <end position="495"/>
    </location>
</feature>
<evidence type="ECO:0000313" key="10">
    <source>
        <dbReference type="Proteomes" id="UP001629745"/>
    </source>
</evidence>
<evidence type="ECO:0000256" key="1">
    <source>
        <dbReference type="ARBA" id="ARBA00004141"/>
    </source>
</evidence>
<dbReference type="CDD" id="cd06427">
    <property type="entry name" value="CESA_like_2"/>
    <property type="match status" value="1"/>
</dbReference>
<dbReference type="Proteomes" id="UP001629745">
    <property type="component" value="Unassembled WGS sequence"/>
</dbReference>
<dbReference type="EC" id="2.4.-.-" evidence="9"/>
<dbReference type="RefSeq" id="WP_420163733.1">
    <property type="nucleotide sequence ID" value="NZ_JBDLNV010000002.1"/>
</dbReference>
<comment type="caution">
    <text evidence="9">The sequence shown here is derived from an EMBL/GenBank/DDBJ whole genome shotgun (WGS) entry which is preliminary data.</text>
</comment>
<feature type="transmembrane region" description="Helical" evidence="8">
    <location>
        <begin position="45"/>
        <end position="78"/>
    </location>
</feature>
<dbReference type="SUPFAM" id="SSF53448">
    <property type="entry name" value="Nucleotide-diphospho-sugar transferases"/>
    <property type="match status" value="1"/>
</dbReference>
<evidence type="ECO:0000256" key="6">
    <source>
        <dbReference type="ARBA" id="ARBA00023136"/>
    </source>
</evidence>
<keyword evidence="5 8" id="KW-1133">Transmembrane helix</keyword>
<dbReference type="InterPro" id="IPR029044">
    <property type="entry name" value="Nucleotide-diphossugar_trans"/>
</dbReference>
<keyword evidence="6 8" id="KW-0472">Membrane</keyword>
<organism evidence="9 10">
    <name type="scientific">Rhodococcus parequi</name>
    <dbReference type="NCBI Taxonomy" id="3137122"/>
    <lineage>
        <taxon>Bacteria</taxon>
        <taxon>Bacillati</taxon>
        <taxon>Actinomycetota</taxon>
        <taxon>Actinomycetes</taxon>
        <taxon>Mycobacteriales</taxon>
        <taxon>Nocardiaceae</taxon>
        <taxon>Rhodococcus</taxon>
    </lineage>
</organism>
<dbReference type="Pfam" id="PF13641">
    <property type="entry name" value="Glyco_tranf_2_3"/>
    <property type="match status" value="1"/>
</dbReference>
<sequence length="503" mass="55131">MSADRSVAVTDEFKAAALNDAVDGLRERHPLASAAVAFVPWQRNLALVVAALVVVCAVFVPIGTFTVLIAVCTIAYVATMVDRLIIFARGLDREAIVTVTDEDARAIPDDDLPTYTILVPAYDETEVIYDLVAGMTALEYPRDKLQVLLLLEEDDHGTVEAAKDAIAVPGGEIVTVILVPAAQPRTKPKACNYGLHFATGEIVTIYDAEDKPDPLQLRRVVAAFARQPDDVACVQAKLAYDNGRQNLLTGWFTAEYAVWFNFLLPGLMKTKSPIPLGGTSNHLQRWVLDEIGAWDPHNVTEDADLGVRIAASGYSTAVLDSTTIEEANSDPINWIRQRSRWYKGYLQSWLVHTRRPLDAWRSLGALSFIRFTLLLAGTPIIACLNLVFWFITFTWLLGQPLIVADVFPPYIYYGALISLVFGNAAAIYMNIVGCRETGNSHLLLACVTVPIYWLMMSIAAAKGCWQLLRNPSYWEKTFHGLGTPSPAAPTAPPSSPAVESPTP</sequence>
<feature type="transmembrane region" description="Helical" evidence="8">
    <location>
        <begin position="410"/>
        <end position="430"/>
    </location>
</feature>
<dbReference type="GO" id="GO:0016757">
    <property type="term" value="F:glycosyltransferase activity"/>
    <property type="evidence" value="ECO:0007669"/>
    <property type="project" value="UniProtKB-KW"/>
</dbReference>
<dbReference type="Gene3D" id="3.90.550.10">
    <property type="entry name" value="Spore Coat Polysaccharide Biosynthesis Protein SpsA, Chain A"/>
    <property type="match status" value="1"/>
</dbReference>
<dbReference type="InterPro" id="IPR050321">
    <property type="entry name" value="Glycosyltr_2/OpgH_subfam"/>
</dbReference>
<keyword evidence="2 9" id="KW-0328">Glycosyltransferase</keyword>
<evidence type="ECO:0000256" key="3">
    <source>
        <dbReference type="ARBA" id="ARBA00022679"/>
    </source>
</evidence>
<feature type="region of interest" description="Disordered" evidence="7">
    <location>
        <begin position="484"/>
        <end position="503"/>
    </location>
</feature>
<gene>
    <name evidence="9" type="ORF">ABEU20_001742</name>
</gene>
<evidence type="ECO:0000256" key="4">
    <source>
        <dbReference type="ARBA" id="ARBA00022692"/>
    </source>
</evidence>
<evidence type="ECO:0000256" key="7">
    <source>
        <dbReference type="SAM" id="MobiDB-lite"/>
    </source>
</evidence>
<keyword evidence="4 8" id="KW-0812">Transmembrane</keyword>
<protein>
    <submittedName>
        <fullName evidence="9">Glycosyltransferase</fullName>
        <ecNumber evidence="9">2.4.-.-</ecNumber>
    </submittedName>
</protein>
<feature type="transmembrane region" description="Helical" evidence="8">
    <location>
        <begin position="371"/>
        <end position="398"/>
    </location>
</feature>
<evidence type="ECO:0000256" key="8">
    <source>
        <dbReference type="SAM" id="Phobius"/>
    </source>
</evidence>
<dbReference type="PANTHER" id="PTHR43867:SF2">
    <property type="entry name" value="CELLULOSE SYNTHASE CATALYTIC SUBUNIT A [UDP-FORMING]"/>
    <property type="match status" value="1"/>
</dbReference>
<proteinExistence type="predicted"/>
<reference evidence="9 10" key="1">
    <citation type="submission" date="2023-11" db="EMBL/GenBank/DDBJ databases">
        <authorList>
            <person name="Val-Calvo J."/>
            <person name="Scortti M."/>
            <person name="Vazquez-Boland J."/>
        </authorList>
    </citation>
    <scope>NUCLEOTIDE SEQUENCE [LARGE SCALE GENOMIC DNA]</scope>
    <source>
        <strain evidence="9 10">PAM 2766</strain>
    </source>
</reference>
<evidence type="ECO:0000256" key="5">
    <source>
        <dbReference type="ARBA" id="ARBA00022989"/>
    </source>
</evidence>
<comment type="subcellular location">
    <subcellularLocation>
        <location evidence="1">Membrane</location>
        <topology evidence="1">Multi-pass membrane protein</topology>
    </subcellularLocation>
</comment>
<evidence type="ECO:0000313" key="9">
    <source>
        <dbReference type="EMBL" id="MFM1723181.1"/>
    </source>
</evidence>
<keyword evidence="3 9" id="KW-0808">Transferase</keyword>
<name>A0ABW9FCB4_9NOCA</name>
<evidence type="ECO:0000256" key="2">
    <source>
        <dbReference type="ARBA" id="ARBA00022676"/>
    </source>
</evidence>
<keyword evidence="10" id="KW-1185">Reference proteome</keyword>
<dbReference type="PANTHER" id="PTHR43867">
    <property type="entry name" value="CELLULOSE SYNTHASE CATALYTIC SUBUNIT A [UDP-FORMING]"/>
    <property type="match status" value="1"/>
</dbReference>